<dbReference type="EMBL" id="GBXM01089176">
    <property type="protein sequence ID" value="JAH19401.1"/>
    <property type="molecule type" value="Transcribed_RNA"/>
</dbReference>
<sequence length="15" mass="1683">MLVLPSNSSLISVWH</sequence>
<reference evidence="1" key="2">
    <citation type="journal article" date="2015" name="Fish Shellfish Immunol.">
        <title>Early steps in the European eel (Anguilla anguilla)-Vibrio vulnificus interaction in the gills: Role of the RtxA13 toxin.</title>
        <authorList>
            <person name="Callol A."/>
            <person name="Pajuelo D."/>
            <person name="Ebbesson L."/>
            <person name="Teles M."/>
            <person name="MacKenzie S."/>
            <person name="Amaro C."/>
        </authorList>
    </citation>
    <scope>NUCLEOTIDE SEQUENCE</scope>
</reference>
<organism evidence="1">
    <name type="scientific">Anguilla anguilla</name>
    <name type="common">European freshwater eel</name>
    <name type="synonym">Muraena anguilla</name>
    <dbReference type="NCBI Taxonomy" id="7936"/>
    <lineage>
        <taxon>Eukaryota</taxon>
        <taxon>Metazoa</taxon>
        <taxon>Chordata</taxon>
        <taxon>Craniata</taxon>
        <taxon>Vertebrata</taxon>
        <taxon>Euteleostomi</taxon>
        <taxon>Actinopterygii</taxon>
        <taxon>Neopterygii</taxon>
        <taxon>Teleostei</taxon>
        <taxon>Anguilliformes</taxon>
        <taxon>Anguillidae</taxon>
        <taxon>Anguilla</taxon>
    </lineage>
</organism>
<accession>A0A0E9QR35</accession>
<protein>
    <submittedName>
        <fullName evidence="1">Uncharacterized protein</fullName>
    </submittedName>
</protein>
<reference evidence="1" key="1">
    <citation type="submission" date="2014-11" db="EMBL/GenBank/DDBJ databases">
        <authorList>
            <person name="Amaro Gonzalez C."/>
        </authorList>
    </citation>
    <scope>NUCLEOTIDE SEQUENCE</scope>
</reference>
<proteinExistence type="predicted"/>
<name>A0A0E9QR35_ANGAN</name>
<evidence type="ECO:0000313" key="1">
    <source>
        <dbReference type="EMBL" id="JAH19401.1"/>
    </source>
</evidence>